<protein>
    <recommendedName>
        <fullName evidence="1">Transglutaminase-like domain-containing protein</fullName>
    </recommendedName>
</protein>
<dbReference type="SUPFAM" id="SSF54001">
    <property type="entry name" value="Cysteine proteinases"/>
    <property type="match status" value="1"/>
</dbReference>
<dbReference type="PANTHER" id="PTHR33490">
    <property type="entry name" value="BLR5614 PROTEIN-RELATED"/>
    <property type="match status" value="1"/>
</dbReference>
<dbReference type="EMBL" id="PCXE01000060">
    <property type="protein sequence ID" value="PIR25344.1"/>
    <property type="molecule type" value="Genomic_DNA"/>
</dbReference>
<evidence type="ECO:0000259" key="1">
    <source>
        <dbReference type="SMART" id="SM00460"/>
    </source>
</evidence>
<reference evidence="2 3" key="1">
    <citation type="submission" date="2017-09" db="EMBL/GenBank/DDBJ databases">
        <title>Depth-based differentiation of microbial function through sediment-hosted aquifers and enrichment of novel symbionts in the deep terrestrial subsurface.</title>
        <authorList>
            <person name="Probst A.J."/>
            <person name="Ladd B."/>
            <person name="Jarett J.K."/>
            <person name="Geller-Mcgrath D.E."/>
            <person name="Sieber C.M."/>
            <person name="Emerson J.B."/>
            <person name="Anantharaman K."/>
            <person name="Thomas B.C."/>
            <person name="Malmstrom R."/>
            <person name="Stieglmeier M."/>
            <person name="Klingl A."/>
            <person name="Woyke T."/>
            <person name="Ryan C.M."/>
            <person name="Banfield J.F."/>
        </authorList>
    </citation>
    <scope>NUCLEOTIDE SEQUENCE [LARGE SCALE GENOMIC DNA]</scope>
    <source>
        <strain evidence="2">CG11_big_fil_rev_8_21_14_0_20_43_10</strain>
    </source>
</reference>
<proteinExistence type="predicted"/>
<dbReference type="InterPro" id="IPR038765">
    <property type="entry name" value="Papain-like_cys_pep_sf"/>
</dbReference>
<gene>
    <name evidence="2" type="ORF">COV41_03085</name>
</gene>
<feature type="domain" description="Transglutaminase-like" evidence="1">
    <location>
        <begin position="66"/>
        <end position="133"/>
    </location>
</feature>
<organism evidence="2 3">
    <name type="scientific">Candidatus Brennerbacteria bacterium CG11_big_fil_rev_8_21_14_0_20_43_10</name>
    <dbReference type="NCBI Taxonomy" id="1974523"/>
    <lineage>
        <taxon>Bacteria</taxon>
        <taxon>Candidatus Brenneribacteriota</taxon>
    </lineage>
</organism>
<comment type="caution">
    <text evidence="2">The sequence shown here is derived from an EMBL/GenBank/DDBJ whole genome shotgun (WGS) entry which is preliminary data.</text>
</comment>
<name>A0A2H0PUF2_9BACT</name>
<accession>A0A2H0PUF2</accession>
<evidence type="ECO:0000313" key="3">
    <source>
        <dbReference type="Proteomes" id="UP000236846"/>
    </source>
</evidence>
<dbReference type="SMART" id="SM00460">
    <property type="entry name" value="TGc"/>
    <property type="match status" value="1"/>
</dbReference>
<dbReference type="PANTHER" id="PTHR33490:SF6">
    <property type="entry name" value="SLL1049 PROTEIN"/>
    <property type="match status" value="1"/>
</dbReference>
<dbReference type="Proteomes" id="UP000236846">
    <property type="component" value="Unassembled WGS sequence"/>
</dbReference>
<sequence length="178" mass="20655">MNDSFYLQDGKQMEITSTMREIVDGFHADSVALVFEILRWVHHHVKQNTDSEYKNERFRKRTADQIIKDGFATGCTDYALVFIALMRAKGIPVRYVEAAKSSWVEKKDIDHIEGHVFAEVFLNKAWFIVDPQAAVIKTWYGKQYQVVATGLDSWDIGIQDFETLREKFAEFLKNRALV</sequence>
<dbReference type="AlphaFoldDB" id="A0A2H0PUF2"/>
<dbReference type="Pfam" id="PF01841">
    <property type="entry name" value="Transglut_core"/>
    <property type="match status" value="1"/>
</dbReference>
<evidence type="ECO:0000313" key="2">
    <source>
        <dbReference type="EMBL" id="PIR25344.1"/>
    </source>
</evidence>
<dbReference type="Gene3D" id="3.10.620.30">
    <property type="match status" value="1"/>
</dbReference>
<dbReference type="InterPro" id="IPR002931">
    <property type="entry name" value="Transglutaminase-like"/>
</dbReference>